<dbReference type="Gene3D" id="3.30.530.20">
    <property type="match status" value="1"/>
</dbReference>
<dbReference type="CDD" id="cd07813">
    <property type="entry name" value="COQ10p_like"/>
    <property type="match status" value="1"/>
</dbReference>
<feature type="domain" description="Coenzyme Q-binding protein COQ10 START" evidence="2">
    <location>
        <begin position="12"/>
        <end position="141"/>
    </location>
</feature>
<comment type="caution">
    <text evidence="3">The sequence shown here is derived from an EMBL/GenBank/DDBJ whole genome shotgun (WGS) entry which is preliminary data.</text>
</comment>
<sequence length="152" mass="17076">MKQVKKSVLLWYTPQEMYELVTAVERYPEFLPWCNTVEVLAREGGAVTAKLHLSYAGVRHAFTTRNINEQGRSVRMELVDGPFSQLHGLWQFQPLNKPGTSGEPTACKIAFELNYAFSSGALEAVVSPVFDRIANTFVDSFVQRAESLYGAR</sequence>
<evidence type="ECO:0000256" key="1">
    <source>
        <dbReference type="ARBA" id="ARBA00008918"/>
    </source>
</evidence>
<reference evidence="3 4" key="1">
    <citation type="submission" date="2024-09" db="EMBL/GenBank/DDBJ databases">
        <title>Novel species of the genus Pelomonas and Roseateles isolated from streams.</title>
        <authorList>
            <person name="Lu H."/>
        </authorList>
    </citation>
    <scope>NUCLEOTIDE SEQUENCE [LARGE SCALE GENOMIC DNA]</scope>
    <source>
        <strain evidence="3 4">DC23W</strain>
    </source>
</reference>
<keyword evidence="4" id="KW-1185">Reference proteome</keyword>
<dbReference type="RefSeq" id="WP_394471238.1">
    <property type="nucleotide sequence ID" value="NZ_JBIGHY010000005.1"/>
</dbReference>
<name>A0ABW7ENW8_9BURK</name>
<dbReference type="InterPro" id="IPR005031">
    <property type="entry name" value="COQ10_START"/>
</dbReference>
<accession>A0ABW7ENW8</accession>
<dbReference type="InterPro" id="IPR023393">
    <property type="entry name" value="START-like_dom_sf"/>
</dbReference>
<dbReference type="EMBL" id="JBIGHY010000005">
    <property type="protein sequence ID" value="MFG6415169.1"/>
    <property type="molecule type" value="Genomic_DNA"/>
</dbReference>
<organism evidence="3 4">
    <name type="scientific">Pelomonas dachongensis</name>
    <dbReference type="NCBI Taxonomy" id="3299029"/>
    <lineage>
        <taxon>Bacteria</taxon>
        <taxon>Pseudomonadati</taxon>
        <taxon>Pseudomonadota</taxon>
        <taxon>Betaproteobacteria</taxon>
        <taxon>Burkholderiales</taxon>
        <taxon>Sphaerotilaceae</taxon>
        <taxon>Roseateles</taxon>
    </lineage>
</organism>
<protein>
    <submittedName>
        <fullName evidence="3">Type II toxin-antitoxin system RatA family toxin</fullName>
    </submittedName>
</protein>
<comment type="similarity">
    <text evidence="1">Belongs to the ribosome association toxin RatA family.</text>
</comment>
<dbReference type="PANTHER" id="PTHR12901:SF10">
    <property type="entry name" value="COENZYME Q-BINDING PROTEIN COQ10, MITOCHONDRIAL"/>
    <property type="match status" value="1"/>
</dbReference>
<evidence type="ECO:0000313" key="3">
    <source>
        <dbReference type="EMBL" id="MFG6415169.1"/>
    </source>
</evidence>
<evidence type="ECO:0000259" key="2">
    <source>
        <dbReference type="Pfam" id="PF03364"/>
    </source>
</evidence>
<dbReference type="InterPro" id="IPR044996">
    <property type="entry name" value="COQ10-like"/>
</dbReference>
<gene>
    <name evidence="3" type="ORF">ACG02S_14825</name>
</gene>
<dbReference type="SUPFAM" id="SSF55961">
    <property type="entry name" value="Bet v1-like"/>
    <property type="match status" value="1"/>
</dbReference>
<dbReference type="Proteomes" id="UP001606300">
    <property type="component" value="Unassembled WGS sequence"/>
</dbReference>
<proteinExistence type="inferred from homology"/>
<dbReference type="Pfam" id="PF03364">
    <property type="entry name" value="Polyketide_cyc"/>
    <property type="match status" value="1"/>
</dbReference>
<evidence type="ECO:0000313" key="4">
    <source>
        <dbReference type="Proteomes" id="UP001606300"/>
    </source>
</evidence>
<dbReference type="PANTHER" id="PTHR12901">
    <property type="entry name" value="SPERM PROTEIN HOMOLOG"/>
    <property type="match status" value="1"/>
</dbReference>